<keyword evidence="8" id="KW-0032">Aminotransferase</keyword>
<dbReference type="PANTHER" id="PTHR46577">
    <property type="entry name" value="HTH-TYPE TRANSCRIPTIONAL REGULATORY PROTEIN GABR"/>
    <property type="match status" value="1"/>
</dbReference>
<dbReference type="AlphaFoldDB" id="A0A2U2MWH3"/>
<keyword evidence="2" id="KW-0663">Pyridoxal phosphate</keyword>
<keyword evidence="3" id="KW-0805">Transcription regulation</keyword>
<evidence type="ECO:0000256" key="2">
    <source>
        <dbReference type="ARBA" id="ARBA00022898"/>
    </source>
</evidence>
<gene>
    <name evidence="8" type="ORF">DEM34_17715</name>
</gene>
<dbReference type="InterPro" id="IPR036388">
    <property type="entry name" value="WH-like_DNA-bd_sf"/>
</dbReference>
<dbReference type="InterPro" id="IPR036390">
    <property type="entry name" value="WH_DNA-bd_sf"/>
</dbReference>
<evidence type="ECO:0000259" key="7">
    <source>
        <dbReference type="PROSITE" id="PS50949"/>
    </source>
</evidence>
<dbReference type="InterPro" id="IPR000524">
    <property type="entry name" value="Tscrpt_reg_HTH_GntR"/>
</dbReference>
<keyword evidence="4" id="KW-0238">DNA-binding</keyword>
<organism evidence="8 9">
    <name type="scientific">Sediminicurvatus halobius</name>
    <dbReference type="NCBI Taxonomy" id="2182432"/>
    <lineage>
        <taxon>Bacteria</taxon>
        <taxon>Pseudomonadati</taxon>
        <taxon>Pseudomonadota</taxon>
        <taxon>Gammaproteobacteria</taxon>
        <taxon>Chromatiales</taxon>
        <taxon>Ectothiorhodospiraceae</taxon>
        <taxon>Sediminicurvatus</taxon>
    </lineage>
</organism>
<dbReference type="SUPFAM" id="SSF46785">
    <property type="entry name" value="Winged helix' DNA-binding domain"/>
    <property type="match status" value="1"/>
</dbReference>
<dbReference type="SUPFAM" id="SSF53383">
    <property type="entry name" value="PLP-dependent transferases"/>
    <property type="match status" value="1"/>
</dbReference>
<evidence type="ECO:0000313" key="8">
    <source>
        <dbReference type="EMBL" id="PWG61218.1"/>
    </source>
</evidence>
<dbReference type="CDD" id="cd07377">
    <property type="entry name" value="WHTH_GntR"/>
    <property type="match status" value="1"/>
</dbReference>
<feature type="non-terminal residue" evidence="8">
    <location>
        <position position="196"/>
    </location>
</feature>
<evidence type="ECO:0000256" key="1">
    <source>
        <dbReference type="ARBA" id="ARBA00005384"/>
    </source>
</evidence>
<evidence type="ECO:0000256" key="3">
    <source>
        <dbReference type="ARBA" id="ARBA00023015"/>
    </source>
</evidence>
<dbReference type="InterPro" id="IPR015424">
    <property type="entry name" value="PyrdxlP-dep_Trfase"/>
</dbReference>
<keyword evidence="9" id="KW-1185">Reference proteome</keyword>
<dbReference type="Pfam" id="PF00392">
    <property type="entry name" value="GntR"/>
    <property type="match status" value="1"/>
</dbReference>
<dbReference type="Gene3D" id="1.10.10.10">
    <property type="entry name" value="Winged helix-like DNA-binding domain superfamily/Winged helix DNA-binding domain"/>
    <property type="match status" value="1"/>
</dbReference>
<dbReference type="SMART" id="SM00345">
    <property type="entry name" value="HTH_GNTR"/>
    <property type="match status" value="1"/>
</dbReference>
<dbReference type="Proteomes" id="UP000245474">
    <property type="component" value="Unassembled WGS sequence"/>
</dbReference>
<protein>
    <submittedName>
        <fullName evidence="8">PLP-dependent aminotransferase family protein</fullName>
    </submittedName>
</protein>
<feature type="region of interest" description="Disordered" evidence="6">
    <location>
        <begin position="92"/>
        <end position="131"/>
    </location>
</feature>
<dbReference type="RefSeq" id="WP_146205284.1">
    <property type="nucleotide sequence ID" value="NZ_QFFI01000044.1"/>
</dbReference>
<keyword evidence="5" id="KW-0804">Transcription</keyword>
<dbReference type="PANTHER" id="PTHR46577:SF1">
    <property type="entry name" value="HTH-TYPE TRANSCRIPTIONAL REGULATORY PROTEIN GABR"/>
    <property type="match status" value="1"/>
</dbReference>
<dbReference type="GO" id="GO:0003700">
    <property type="term" value="F:DNA-binding transcription factor activity"/>
    <property type="evidence" value="ECO:0007669"/>
    <property type="project" value="InterPro"/>
</dbReference>
<evidence type="ECO:0000256" key="5">
    <source>
        <dbReference type="ARBA" id="ARBA00023163"/>
    </source>
</evidence>
<accession>A0A2U2MWH3</accession>
<proteinExistence type="inferred from homology"/>
<dbReference type="Gene3D" id="3.40.640.10">
    <property type="entry name" value="Type I PLP-dependent aspartate aminotransferase-like (Major domain)"/>
    <property type="match status" value="1"/>
</dbReference>
<evidence type="ECO:0000256" key="6">
    <source>
        <dbReference type="SAM" id="MobiDB-lite"/>
    </source>
</evidence>
<dbReference type="OrthoDB" id="9804020at2"/>
<dbReference type="EMBL" id="QFFI01000044">
    <property type="protein sequence ID" value="PWG61218.1"/>
    <property type="molecule type" value="Genomic_DNA"/>
</dbReference>
<keyword evidence="8" id="KW-0808">Transferase</keyword>
<name>A0A2U2MWH3_9GAMM</name>
<evidence type="ECO:0000256" key="4">
    <source>
        <dbReference type="ARBA" id="ARBA00023125"/>
    </source>
</evidence>
<comment type="similarity">
    <text evidence="1">In the C-terminal section; belongs to the class-I pyridoxal-phosphate-dependent aminotransferase family.</text>
</comment>
<dbReference type="PROSITE" id="PS50949">
    <property type="entry name" value="HTH_GNTR"/>
    <property type="match status" value="1"/>
</dbReference>
<comment type="caution">
    <text evidence="8">The sequence shown here is derived from an EMBL/GenBank/DDBJ whole genome shotgun (WGS) entry which is preliminary data.</text>
</comment>
<reference evidence="8 9" key="1">
    <citation type="submission" date="2018-05" db="EMBL/GenBank/DDBJ databases">
        <title>Spiribacter halobius sp. nov., a moderately halophilic bacterium isolated from marine solar saltern.</title>
        <authorList>
            <person name="Zheng W.-S."/>
            <person name="Lu D.-C."/>
            <person name="Du Z.-J."/>
        </authorList>
    </citation>
    <scope>NUCLEOTIDE SEQUENCE [LARGE SCALE GENOMIC DNA]</scope>
    <source>
        <strain evidence="8 9">E85</strain>
    </source>
</reference>
<dbReference type="PRINTS" id="PR00035">
    <property type="entry name" value="HTHGNTR"/>
</dbReference>
<feature type="domain" description="HTH gntR-type" evidence="7">
    <location>
        <begin position="20"/>
        <end position="88"/>
    </location>
</feature>
<dbReference type="GO" id="GO:0008483">
    <property type="term" value="F:transaminase activity"/>
    <property type="evidence" value="ECO:0007669"/>
    <property type="project" value="UniProtKB-KW"/>
</dbReference>
<evidence type="ECO:0000313" key="9">
    <source>
        <dbReference type="Proteomes" id="UP000245474"/>
    </source>
</evidence>
<dbReference type="InterPro" id="IPR015421">
    <property type="entry name" value="PyrdxlP-dep_Trfase_major"/>
</dbReference>
<dbReference type="GO" id="GO:0003677">
    <property type="term" value="F:DNA binding"/>
    <property type="evidence" value="ECO:0007669"/>
    <property type="project" value="UniProtKB-KW"/>
</dbReference>
<dbReference type="InterPro" id="IPR051446">
    <property type="entry name" value="HTH_trans_reg/aminotransferase"/>
</dbReference>
<sequence>MAHASYPLAQRFQPVRSGVRTLQDQLVAFLRGAVAEGTLRPGERLPASRELAREMGLSRNTVLVAFERLMAEGYLESRRGAGTYVAAGLPAPATADSHASSGDDAPSRRYSRRAQAVREHRSPMVSGNPPGPMTPGLPALDEFPFTQWARLSGRYWRGRNAAELAYTDPAGLPALRAAISHYLRAYRGVLCEPDQV</sequence>